<protein>
    <submittedName>
        <fullName evidence="2">Uncharacterized protein</fullName>
    </submittedName>
</protein>
<gene>
    <name evidence="2" type="ORF">J416_09184</name>
</gene>
<proteinExistence type="predicted"/>
<organism evidence="2 3">
    <name type="scientific">Gracilibacillus halophilus YIM-C55.5</name>
    <dbReference type="NCBI Taxonomy" id="1308866"/>
    <lineage>
        <taxon>Bacteria</taxon>
        <taxon>Bacillati</taxon>
        <taxon>Bacillota</taxon>
        <taxon>Bacilli</taxon>
        <taxon>Bacillales</taxon>
        <taxon>Bacillaceae</taxon>
        <taxon>Gracilibacillus</taxon>
    </lineage>
</organism>
<comment type="caution">
    <text evidence="2">The sequence shown here is derived from an EMBL/GenBank/DDBJ whole genome shotgun (WGS) entry which is preliminary data.</text>
</comment>
<evidence type="ECO:0000256" key="1">
    <source>
        <dbReference type="SAM" id="Phobius"/>
    </source>
</evidence>
<name>N4WBU9_9BACI</name>
<dbReference type="PATRIC" id="fig|1308866.3.peg.1858"/>
<dbReference type="Proteomes" id="UP000012283">
    <property type="component" value="Unassembled WGS sequence"/>
</dbReference>
<dbReference type="RefSeq" id="WP_003468815.1">
    <property type="nucleotide sequence ID" value="NZ_APML01000032.1"/>
</dbReference>
<keyword evidence="3" id="KW-1185">Reference proteome</keyword>
<sequence length="159" mass="18634">MKNRETTEKTGYFYGIVLFLILFSTISFVVYLFYSLVIKASNDELTDNTIVNALITLIISVILGNLMSRKLEHRYARSLEIYKIKNSIALNIIDLSETILNSRNEEIRLKALESLETEYKKSKLYFEEEIVYSIQNLIKYQSLDSYNQLIKLLRNQVNK</sequence>
<evidence type="ECO:0000313" key="3">
    <source>
        <dbReference type="Proteomes" id="UP000012283"/>
    </source>
</evidence>
<dbReference type="EMBL" id="APML01000032">
    <property type="protein sequence ID" value="ENH96739.1"/>
    <property type="molecule type" value="Genomic_DNA"/>
</dbReference>
<keyword evidence="1" id="KW-0812">Transmembrane</keyword>
<dbReference type="STRING" id="1308866.J416_09184"/>
<dbReference type="AlphaFoldDB" id="N4WBU9"/>
<feature type="transmembrane region" description="Helical" evidence="1">
    <location>
        <begin position="12"/>
        <end position="37"/>
    </location>
</feature>
<feature type="transmembrane region" description="Helical" evidence="1">
    <location>
        <begin position="49"/>
        <end position="67"/>
    </location>
</feature>
<evidence type="ECO:0000313" key="2">
    <source>
        <dbReference type="EMBL" id="ENH96739.1"/>
    </source>
</evidence>
<keyword evidence="1" id="KW-0472">Membrane</keyword>
<keyword evidence="1" id="KW-1133">Transmembrane helix</keyword>
<accession>N4WBU9</accession>
<reference evidence="2 3" key="1">
    <citation type="submission" date="2013-03" db="EMBL/GenBank/DDBJ databases">
        <title>Draft genome sequence of Gracibacillus halophilus YIM-C55.5, a moderately halophilic and thermophilic organism from the Xiaochaidamu salt lake.</title>
        <authorList>
            <person name="Sugumar T."/>
            <person name="Polireddy D.R."/>
            <person name="Antony A."/>
            <person name="Madhava Y.R."/>
            <person name="Sivakumar N."/>
        </authorList>
    </citation>
    <scope>NUCLEOTIDE SEQUENCE [LARGE SCALE GENOMIC DNA]</scope>
    <source>
        <strain evidence="2 3">YIM-C55.5</strain>
    </source>
</reference>